<dbReference type="AlphaFoldDB" id="A0A6M0H2M3"/>
<keyword evidence="2" id="KW-0378">Hydrolase</keyword>
<dbReference type="PROSITE" id="PS51904">
    <property type="entry name" value="GLYCOSYL_HYDROL_F25_2"/>
    <property type="match status" value="1"/>
</dbReference>
<evidence type="ECO:0000313" key="2">
    <source>
        <dbReference type="EMBL" id="NEU05030.1"/>
    </source>
</evidence>
<gene>
    <name evidence="2" type="ORF">G3M99_09225</name>
</gene>
<dbReference type="CDD" id="cd06414">
    <property type="entry name" value="GH25_LytC-like"/>
    <property type="match status" value="1"/>
</dbReference>
<dbReference type="RefSeq" id="WP_199869953.1">
    <property type="nucleotide sequence ID" value="NZ_JAAGPU010000015.1"/>
</dbReference>
<dbReference type="Gene3D" id="3.40.50.12090">
    <property type="match status" value="1"/>
</dbReference>
<protein>
    <submittedName>
        <fullName evidence="2">Glycosyl hydrolase family 25</fullName>
    </submittedName>
</protein>
<dbReference type="Proteomes" id="UP000481872">
    <property type="component" value="Unassembled WGS sequence"/>
</dbReference>
<dbReference type="GO" id="GO:0016052">
    <property type="term" value="P:carbohydrate catabolic process"/>
    <property type="evidence" value="ECO:0007669"/>
    <property type="project" value="TreeGrafter"/>
</dbReference>
<dbReference type="InterPro" id="IPR017853">
    <property type="entry name" value="GH"/>
</dbReference>
<evidence type="ECO:0000313" key="3">
    <source>
        <dbReference type="Proteomes" id="UP000481872"/>
    </source>
</evidence>
<dbReference type="SUPFAM" id="SSF51445">
    <property type="entry name" value="(Trans)glycosidases"/>
    <property type="match status" value="1"/>
</dbReference>
<sequence>MKLKGIDVSEHQGIINWDKIKGQIDFAIIRVGYGDNMTSQDDSQFKRNIQECARLGIPVGVYIYSYAVTIDHAKSEAEHVLRNIKGYKLDYPVYLDLEDDGTTGTLDNSVIASIAKTFCDIIEAAGYHVGIYANTYWFNNKLTSDIFNRYDKWVAEYNSNCNYRGNYGIWQFTDSGTFDGINGQVDTNYCYVDYQSIIKKSSLNGSEKNLKVYRNVVVYAKGSDADECIAKILSWKLEDCIVVNHEEYVKGMGKSVYSVGALTGVEANVYIRGKNREETLKLAEERVGLR</sequence>
<accession>A0A6M0H2M3</accession>
<name>A0A6M0H2M3_9CLOT</name>
<dbReference type="Pfam" id="PF01183">
    <property type="entry name" value="Glyco_hydro_25"/>
    <property type="match status" value="1"/>
</dbReference>
<organism evidence="2 3">
    <name type="scientific">Clostridium senegalense</name>
    <dbReference type="NCBI Taxonomy" id="1465809"/>
    <lineage>
        <taxon>Bacteria</taxon>
        <taxon>Bacillati</taxon>
        <taxon>Bacillota</taxon>
        <taxon>Clostridia</taxon>
        <taxon>Eubacteriales</taxon>
        <taxon>Clostridiaceae</taxon>
        <taxon>Clostridium</taxon>
    </lineage>
</organism>
<dbReference type="PANTHER" id="PTHR34135">
    <property type="entry name" value="LYSOZYME"/>
    <property type="match status" value="1"/>
</dbReference>
<dbReference type="GO" id="GO:0003796">
    <property type="term" value="F:lysozyme activity"/>
    <property type="evidence" value="ECO:0007669"/>
    <property type="project" value="InterPro"/>
</dbReference>
<evidence type="ECO:0000256" key="1">
    <source>
        <dbReference type="ARBA" id="ARBA00010646"/>
    </source>
</evidence>
<comment type="similarity">
    <text evidence="1">Belongs to the glycosyl hydrolase 25 family.</text>
</comment>
<dbReference type="Gene3D" id="3.20.20.80">
    <property type="entry name" value="Glycosidases"/>
    <property type="match status" value="1"/>
</dbReference>
<dbReference type="InterPro" id="IPR002053">
    <property type="entry name" value="Glyco_hydro_25"/>
</dbReference>
<dbReference type="GO" id="GO:0009253">
    <property type="term" value="P:peptidoglycan catabolic process"/>
    <property type="evidence" value="ECO:0007669"/>
    <property type="project" value="InterPro"/>
</dbReference>
<keyword evidence="3" id="KW-1185">Reference proteome</keyword>
<comment type="caution">
    <text evidence="2">The sequence shown here is derived from an EMBL/GenBank/DDBJ whole genome shotgun (WGS) entry which is preliminary data.</text>
</comment>
<dbReference type="PANTHER" id="PTHR34135:SF2">
    <property type="entry name" value="LYSOZYME"/>
    <property type="match status" value="1"/>
</dbReference>
<proteinExistence type="inferred from homology"/>
<dbReference type="EMBL" id="JAAGPU010000015">
    <property type="protein sequence ID" value="NEU05030.1"/>
    <property type="molecule type" value="Genomic_DNA"/>
</dbReference>
<dbReference type="GO" id="GO:0016998">
    <property type="term" value="P:cell wall macromolecule catabolic process"/>
    <property type="evidence" value="ECO:0007669"/>
    <property type="project" value="InterPro"/>
</dbReference>
<reference evidence="2 3" key="1">
    <citation type="submission" date="2020-02" db="EMBL/GenBank/DDBJ databases">
        <title>Genome assembly of a novel Clostridium senegalense strain.</title>
        <authorList>
            <person name="Gupta T.B."/>
            <person name="Jauregui R."/>
            <person name="Maclean P."/>
            <person name="Nawarathana A."/>
            <person name="Brightwell G."/>
        </authorList>
    </citation>
    <scope>NUCLEOTIDE SEQUENCE [LARGE SCALE GENOMIC DNA]</scope>
    <source>
        <strain evidence="2 3">AGRFS4</strain>
    </source>
</reference>